<accession>A0A2H4J4X0</accession>
<dbReference type="EMBL" id="MF417904">
    <property type="protein sequence ID" value="ASN70305.1"/>
    <property type="molecule type" value="Genomic_DNA"/>
</dbReference>
<proteinExistence type="predicted"/>
<evidence type="ECO:0008006" key="2">
    <source>
        <dbReference type="Google" id="ProtNLM"/>
    </source>
</evidence>
<name>A0A2H4J4X0_9CAUD</name>
<reference evidence="1" key="1">
    <citation type="submission" date="2017-06" db="EMBL/GenBank/DDBJ databases">
        <title>Novel phages from South African skin metaviromes.</title>
        <authorList>
            <person name="van Zyl L.J."/>
            <person name="Abrahams Y."/>
            <person name="Stander E.A."/>
            <person name="Kirby B.M."/>
            <person name="Clavaud C."/>
            <person name="Farcet C."/>
            <person name="Breton L."/>
            <person name="Trindade M.I."/>
        </authorList>
    </citation>
    <scope>NUCLEOTIDE SEQUENCE</scope>
</reference>
<protein>
    <recommendedName>
        <fullName evidence="2">XkdX family protein</fullName>
    </recommendedName>
</protein>
<gene>
    <name evidence="1" type="ORF">10S9_51</name>
</gene>
<sequence length="41" mass="4521">MFDTLLRLFDGGNGPLTVAMLANAVVKNWITEEQKQDILAS</sequence>
<organism evidence="1">
    <name type="scientific">uncultured Caudovirales phage</name>
    <dbReference type="NCBI Taxonomy" id="2100421"/>
    <lineage>
        <taxon>Viruses</taxon>
        <taxon>Duplodnaviria</taxon>
        <taxon>Heunggongvirae</taxon>
        <taxon>Uroviricota</taxon>
        <taxon>Caudoviricetes</taxon>
        <taxon>Peduoviridae</taxon>
        <taxon>Maltschvirus</taxon>
        <taxon>Maltschvirus maltsch</taxon>
    </lineage>
</organism>
<evidence type="ECO:0000313" key="1">
    <source>
        <dbReference type="EMBL" id="ASN70305.1"/>
    </source>
</evidence>